<dbReference type="InterPro" id="IPR029063">
    <property type="entry name" value="SAM-dependent_MTases_sf"/>
</dbReference>
<keyword evidence="10" id="KW-1185">Reference proteome</keyword>
<dbReference type="SUPFAM" id="SSF53335">
    <property type="entry name" value="S-adenosyl-L-methionine-dependent methyltransferases"/>
    <property type="match status" value="1"/>
</dbReference>
<evidence type="ECO:0000256" key="5">
    <source>
        <dbReference type="ARBA" id="ARBA00022747"/>
    </source>
</evidence>
<evidence type="ECO:0000256" key="1">
    <source>
        <dbReference type="ARBA" id="ARBA00011975"/>
    </source>
</evidence>
<dbReference type="InterPro" id="IPR001525">
    <property type="entry name" value="C5_MeTfrase"/>
</dbReference>
<evidence type="ECO:0000256" key="4">
    <source>
        <dbReference type="ARBA" id="ARBA00022691"/>
    </source>
</evidence>
<dbReference type="GO" id="GO:0032259">
    <property type="term" value="P:methylation"/>
    <property type="evidence" value="ECO:0007669"/>
    <property type="project" value="UniProtKB-KW"/>
</dbReference>
<comment type="caution">
    <text evidence="9">The sequence shown here is derived from an EMBL/GenBank/DDBJ whole genome shotgun (WGS) entry which is preliminary data.</text>
</comment>
<dbReference type="EMBL" id="QEXV01000003">
    <property type="protein sequence ID" value="PWE17824.1"/>
    <property type="molecule type" value="Genomic_DNA"/>
</dbReference>
<dbReference type="AlphaFoldDB" id="A0A2U2BV33"/>
<dbReference type="GO" id="GO:0003886">
    <property type="term" value="F:DNA (cytosine-5-)-methyltransferase activity"/>
    <property type="evidence" value="ECO:0007669"/>
    <property type="project" value="UniProtKB-EC"/>
</dbReference>
<feature type="active site" evidence="7">
    <location>
        <position position="78"/>
    </location>
</feature>
<evidence type="ECO:0000256" key="3">
    <source>
        <dbReference type="ARBA" id="ARBA00022679"/>
    </source>
</evidence>
<dbReference type="PRINTS" id="PR00105">
    <property type="entry name" value="C5METTRFRASE"/>
</dbReference>
<evidence type="ECO:0000313" key="10">
    <source>
        <dbReference type="Proteomes" id="UP000245168"/>
    </source>
</evidence>
<dbReference type="Gene3D" id="3.40.50.150">
    <property type="entry name" value="Vaccinia Virus protein VP39"/>
    <property type="match status" value="1"/>
</dbReference>
<evidence type="ECO:0000313" key="9">
    <source>
        <dbReference type="EMBL" id="PWE17824.1"/>
    </source>
</evidence>
<dbReference type="RefSeq" id="WP_109253055.1">
    <property type="nucleotide sequence ID" value="NZ_QEXV01000003.1"/>
</dbReference>
<name>A0A2U2BV33_9PROT</name>
<evidence type="ECO:0000256" key="2">
    <source>
        <dbReference type="ARBA" id="ARBA00022603"/>
    </source>
</evidence>
<proteinExistence type="inferred from homology"/>
<evidence type="ECO:0000256" key="6">
    <source>
        <dbReference type="ARBA" id="ARBA00047422"/>
    </source>
</evidence>
<dbReference type="OrthoDB" id="9813719at2"/>
<gene>
    <name evidence="9" type="ORF">DDZ18_09245</name>
</gene>
<dbReference type="InterPro" id="IPR050750">
    <property type="entry name" value="C5-MTase"/>
</dbReference>
<keyword evidence="3 7" id="KW-0808">Transferase</keyword>
<dbReference type="Proteomes" id="UP000245168">
    <property type="component" value="Unassembled WGS sequence"/>
</dbReference>
<evidence type="ECO:0000256" key="7">
    <source>
        <dbReference type="PROSITE-ProRule" id="PRU01016"/>
    </source>
</evidence>
<evidence type="ECO:0000256" key="8">
    <source>
        <dbReference type="RuleBase" id="RU000416"/>
    </source>
</evidence>
<dbReference type="PANTHER" id="PTHR46098">
    <property type="entry name" value="TRNA (CYTOSINE(38)-C(5))-METHYLTRANSFERASE"/>
    <property type="match status" value="1"/>
</dbReference>
<keyword evidence="5" id="KW-0680">Restriction system</keyword>
<reference evidence="10" key="1">
    <citation type="submission" date="2018-05" db="EMBL/GenBank/DDBJ databases">
        <authorList>
            <person name="Liu B.-T."/>
        </authorList>
    </citation>
    <scope>NUCLEOTIDE SEQUENCE [LARGE SCALE GENOMIC DNA]</scope>
    <source>
        <strain evidence="10">WD6-1</strain>
    </source>
</reference>
<keyword evidence="4 7" id="KW-0949">S-adenosyl-L-methionine</keyword>
<dbReference type="PROSITE" id="PS51679">
    <property type="entry name" value="SAM_MT_C5"/>
    <property type="match status" value="1"/>
</dbReference>
<dbReference type="Pfam" id="PF00145">
    <property type="entry name" value="DNA_methylase"/>
    <property type="match status" value="1"/>
</dbReference>
<dbReference type="EC" id="2.1.1.37" evidence="1"/>
<sequence>MVGDSARLFYEFFAGGGMARLGLGEGWRCGFANDIDPAKAAAYRANFGDDHFHEGDVRAIRPDALPGRADLAWASFPCQDLSLAGRRGGMHAERSSSFFAFWFLMEALRREGRAPRLIVLENVPGLLTSAGGADFSALCETLAGGGYRFGALEIDAAHFLPQSRPRLFLVAAADEVDPGPLGAPAPEDGPFHSPGVRAAHARLPASLAARWVWWRLPAPPKRNTALVDLLEPKADAPWRPRAETTRLLSLMGPANRAKVTAARTAGGPVIGAAFRRTRIENGERVQRAEIRFDGLAGCLRTPGGGSSRQFVVEVAGRATRSRPLTPRETARLMGLPDEYRLPERATAALHVTGDGVAAPAVAWLREHVLDPLLARADAALGAAAE</sequence>
<dbReference type="NCBIfam" id="TIGR00675">
    <property type="entry name" value="dcm"/>
    <property type="match status" value="1"/>
</dbReference>
<comment type="catalytic activity">
    <reaction evidence="6">
        <text>a 2'-deoxycytidine in DNA + S-adenosyl-L-methionine = a 5-methyl-2'-deoxycytidine in DNA + S-adenosyl-L-homocysteine + H(+)</text>
        <dbReference type="Rhea" id="RHEA:13681"/>
        <dbReference type="Rhea" id="RHEA-COMP:11369"/>
        <dbReference type="Rhea" id="RHEA-COMP:11370"/>
        <dbReference type="ChEBI" id="CHEBI:15378"/>
        <dbReference type="ChEBI" id="CHEBI:57856"/>
        <dbReference type="ChEBI" id="CHEBI:59789"/>
        <dbReference type="ChEBI" id="CHEBI:85452"/>
        <dbReference type="ChEBI" id="CHEBI:85454"/>
        <dbReference type="EC" id="2.1.1.37"/>
    </reaction>
</comment>
<accession>A0A2U2BV33</accession>
<protein>
    <recommendedName>
        <fullName evidence="1">DNA (cytosine-5-)-methyltransferase</fullName>
        <ecNumber evidence="1">2.1.1.37</ecNumber>
    </recommendedName>
</protein>
<organism evidence="9 10">
    <name type="scientific">Marinicauda salina</name>
    <dbReference type="NCBI Taxonomy" id="2135793"/>
    <lineage>
        <taxon>Bacteria</taxon>
        <taxon>Pseudomonadati</taxon>
        <taxon>Pseudomonadota</taxon>
        <taxon>Alphaproteobacteria</taxon>
        <taxon>Maricaulales</taxon>
        <taxon>Maricaulaceae</taxon>
        <taxon>Marinicauda</taxon>
    </lineage>
</organism>
<dbReference type="Gene3D" id="3.90.120.10">
    <property type="entry name" value="DNA Methylase, subunit A, domain 2"/>
    <property type="match status" value="1"/>
</dbReference>
<comment type="similarity">
    <text evidence="7 8">Belongs to the class I-like SAM-binding methyltransferase superfamily. C5-methyltransferase family.</text>
</comment>
<dbReference type="GO" id="GO:0009307">
    <property type="term" value="P:DNA restriction-modification system"/>
    <property type="evidence" value="ECO:0007669"/>
    <property type="project" value="UniProtKB-KW"/>
</dbReference>
<dbReference type="PANTHER" id="PTHR46098:SF1">
    <property type="entry name" value="TRNA (CYTOSINE(38)-C(5))-METHYLTRANSFERASE"/>
    <property type="match status" value="1"/>
</dbReference>
<keyword evidence="2 7" id="KW-0489">Methyltransferase</keyword>